<reference evidence="3 4" key="1">
    <citation type="submission" date="2019-07" db="EMBL/GenBank/DDBJ databases">
        <title>Full genome sequence of Humibacter sp. WJ7-1.</title>
        <authorList>
            <person name="Im W.-T."/>
        </authorList>
    </citation>
    <scope>NUCLEOTIDE SEQUENCE [LARGE SCALE GENOMIC DNA]</scope>
    <source>
        <strain evidence="3 4">WJ7-1</strain>
    </source>
</reference>
<keyword evidence="2" id="KW-0812">Transmembrane</keyword>
<accession>A0A5B8M1Y1</accession>
<evidence type="ECO:0000256" key="1">
    <source>
        <dbReference type="SAM" id="MobiDB-lite"/>
    </source>
</evidence>
<dbReference type="AlphaFoldDB" id="A0A5B8M1Y1"/>
<dbReference type="RefSeq" id="WP_146317862.1">
    <property type="nucleotide sequence ID" value="NZ_CP042305.1"/>
</dbReference>
<feature type="transmembrane region" description="Helical" evidence="2">
    <location>
        <begin position="94"/>
        <end position="114"/>
    </location>
</feature>
<dbReference type="Pfam" id="PF11241">
    <property type="entry name" value="DUF3043"/>
    <property type="match status" value="1"/>
</dbReference>
<dbReference type="EMBL" id="CP042305">
    <property type="protein sequence ID" value="QDZ13690.1"/>
    <property type="molecule type" value="Genomic_DNA"/>
</dbReference>
<sequence>MAKRPEPTAPSADETEATPTQGKGHATPSRAEREAARKRPLVPSDRKAAAKDARLKNAEARERARLGMAAGDERYLTQRDRGPQRRFVRDYVDARYTVAEFLMPLMLIIIVFTFVQALQYYGIIVLWSFFALAVIDSAIMVFTMKRRLRAKFGALERGLTWYAVMRALQFRMIRIPKPQVRRGQYPS</sequence>
<dbReference type="KEGG" id="huw:FPZ11_01770"/>
<keyword evidence="4" id="KW-1185">Reference proteome</keyword>
<keyword evidence="2" id="KW-0472">Membrane</keyword>
<dbReference type="InterPro" id="IPR021403">
    <property type="entry name" value="DUF3043"/>
</dbReference>
<proteinExistence type="predicted"/>
<feature type="transmembrane region" description="Helical" evidence="2">
    <location>
        <begin position="120"/>
        <end position="142"/>
    </location>
</feature>
<protein>
    <submittedName>
        <fullName evidence="3">DUF3043 domain-containing protein</fullName>
    </submittedName>
</protein>
<gene>
    <name evidence="3" type="ORF">FPZ11_01770</name>
</gene>
<feature type="compositionally biased region" description="Basic and acidic residues" evidence="1">
    <location>
        <begin position="44"/>
        <end position="55"/>
    </location>
</feature>
<dbReference type="OrthoDB" id="5194448at2"/>
<keyword evidence="2" id="KW-1133">Transmembrane helix</keyword>
<evidence type="ECO:0000313" key="3">
    <source>
        <dbReference type="EMBL" id="QDZ13690.1"/>
    </source>
</evidence>
<evidence type="ECO:0000256" key="2">
    <source>
        <dbReference type="SAM" id="Phobius"/>
    </source>
</evidence>
<organism evidence="3 4">
    <name type="scientific">Humibacter ginsenosidimutans</name>
    <dbReference type="NCBI Taxonomy" id="2599293"/>
    <lineage>
        <taxon>Bacteria</taxon>
        <taxon>Bacillati</taxon>
        <taxon>Actinomycetota</taxon>
        <taxon>Actinomycetes</taxon>
        <taxon>Micrococcales</taxon>
        <taxon>Microbacteriaceae</taxon>
        <taxon>Humibacter</taxon>
    </lineage>
</organism>
<name>A0A5B8M1Y1_9MICO</name>
<evidence type="ECO:0000313" key="4">
    <source>
        <dbReference type="Proteomes" id="UP000320216"/>
    </source>
</evidence>
<feature type="region of interest" description="Disordered" evidence="1">
    <location>
        <begin position="1"/>
        <end position="55"/>
    </location>
</feature>
<dbReference type="Proteomes" id="UP000320216">
    <property type="component" value="Chromosome"/>
</dbReference>